<dbReference type="InterPro" id="IPR053139">
    <property type="entry name" value="Surface_bspA-like"/>
</dbReference>
<gene>
    <name evidence="2" type="ORF">TPC1_10486</name>
</gene>
<dbReference type="Gene3D" id="3.80.10.10">
    <property type="entry name" value="Ribonuclease Inhibitor"/>
    <property type="match status" value="3"/>
</dbReference>
<keyword evidence="1" id="KW-0812">Transmembrane</keyword>
<feature type="transmembrane region" description="Helical" evidence="1">
    <location>
        <begin position="31"/>
        <end position="52"/>
    </location>
</feature>
<reference evidence="2" key="1">
    <citation type="submission" date="2015-07" db="EMBL/GenBank/DDBJ databases">
        <title>Adaptation to a free-living lifestyle via gene acquisitions in the diplomonad Trepomonas sp. PC1.</title>
        <authorList>
            <person name="Xu F."/>
            <person name="Jerlstrom-Hultqvist J."/>
            <person name="Kolisko M."/>
            <person name="Simpson A.G.B."/>
            <person name="Roger A.J."/>
            <person name="Svard S.G."/>
            <person name="Andersson J.O."/>
        </authorList>
    </citation>
    <scope>NUCLEOTIDE SEQUENCE</scope>
    <source>
        <strain evidence="2">PC1</strain>
    </source>
</reference>
<name>A0A146KLI2_9EUKA</name>
<dbReference type="InterPro" id="IPR032675">
    <property type="entry name" value="LRR_dom_sf"/>
</dbReference>
<dbReference type="PANTHER" id="PTHR45661">
    <property type="entry name" value="SURFACE ANTIGEN"/>
    <property type="match status" value="1"/>
</dbReference>
<dbReference type="AlphaFoldDB" id="A0A146KLI2"/>
<sequence>KNVLRKTFIKFPPFTFDQKLREKVKYKTIQAFIFIIYTIATNIFKILFWLFLASLKFAFSKSFNLVAVIEVLFSFFIKQHQNSKKLMAQRKREIAVLEPKLNLQKFKYIDNQAIKFPLQLNRLSIVEFTALNLKELPNNAFHNFNLLRHCRVKVAQIPNECFCNCFCLADFDFSGVKTIGSNAFCNCKRLKTVISSTLTQIGYRGFFQCSSLEQIILPNCIQLTQKTVFAGCSNINTIHIPKLINLYTYKKQTYFAVAPLNNFYEHPFHKSVYKLKKHANPNIFAVIADHPVPHVSSTEHEYGCLYQPSFSTPYQQQTDKLKIWITNSLTSLPFNKQLHRFHNLKVFVALQLKSVSSNGFSGLGRLQMVLASIKQAGQSCFSNCHELQFIDLSRIKVIPKCCFQFCYKLRSQKLGASVIGDKAFENCTSMAFVEALELKACEIDAFQGCGSQIATSYKGDLVDVEIVDEVDGKEFQYLRNLNFLTKDPKNYILKAIKIDKRMLRKLRVLQKIFQARKKLDLMGQEMWE</sequence>
<evidence type="ECO:0000313" key="2">
    <source>
        <dbReference type="EMBL" id="JAP96241.1"/>
    </source>
</evidence>
<organism evidence="2">
    <name type="scientific">Trepomonas sp. PC1</name>
    <dbReference type="NCBI Taxonomy" id="1076344"/>
    <lineage>
        <taxon>Eukaryota</taxon>
        <taxon>Metamonada</taxon>
        <taxon>Diplomonadida</taxon>
        <taxon>Hexamitidae</taxon>
        <taxon>Hexamitinae</taxon>
        <taxon>Trepomonas</taxon>
    </lineage>
</organism>
<keyword evidence="1" id="KW-1133">Transmembrane helix</keyword>
<evidence type="ECO:0000256" key="1">
    <source>
        <dbReference type="SAM" id="Phobius"/>
    </source>
</evidence>
<proteinExistence type="predicted"/>
<dbReference type="InterPro" id="IPR026906">
    <property type="entry name" value="LRR_5"/>
</dbReference>
<dbReference type="Pfam" id="PF13306">
    <property type="entry name" value="LRR_5"/>
    <property type="match status" value="2"/>
</dbReference>
<dbReference type="EMBL" id="GDID01000365">
    <property type="protein sequence ID" value="JAP96241.1"/>
    <property type="molecule type" value="Transcribed_RNA"/>
</dbReference>
<protein>
    <submittedName>
        <fullName evidence="2">Leucine rich repeats-containing protein</fullName>
    </submittedName>
</protein>
<dbReference type="SUPFAM" id="SSF52058">
    <property type="entry name" value="L domain-like"/>
    <property type="match status" value="1"/>
</dbReference>
<dbReference type="PANTHER" id="PTHR45661:SF3">
    <property type="entry name" value="IG-LIKE DOMAIN-CONTAINING PROTEIN"/>
    <property type="match status" value="1"/>
</dbReference>
<accession>A0A146KLI2</accession>
<keyword evidence="1" id="KW-0472">Membrane</keyword>
<feature type="non-terminal residue" evidence="2">
    <location>
        <position position="1"/>
    </location>
</feature>